<evidence type="ECO:0000313" key="3">
    <source>
        <dbReference type="EMBL" id="SPF79123.1"/>
    </source>
</evidence>
<dbReference type="GO" id="GO:0050622">
    <property type="term" value="F:glycine dehydrogenase (cyanide-forming) activity"/>
    <property type="evidence" value="ECO:0007669"/>
    <property type="project" value="UniProtKB-EC"/>
</dbReference>
<dbReference type="PANTHER" id="PTHR13847:SF287">
    <property type="entry name" value="FAD-DEPENDENT OXIDOREDUCTASE DOMAIN-CONTAINING PROTEIN 1"/>
    <property type="match status" value="1"/>
</dbReference>
<gene>
    <name evidence="3" type="primary">hcnC</name>
    <name evidence="3" type="ORF">ALP8811_03058</name>
</gene>
<evidence type="ECO:0000259" key="2">
    <source>
        <dbReference type="Pfam" id="PF01266"/>
    </source>
</evidence>
<dbReference type="OrthoDB" id="9806452at2"/>
<proteinExistence type="predicted"/>
<dbReference type="Pfam" id="PF01266">
    <property type="entry name" value="DAO"/>
    <property type="match status" value="1"/>
</dbReference>
<evidence type="ECO:0000256" key="1">
    <source>
        <dbReference type="ARBA" id="ARBA00023002"/>
    </source>
</evidence>
<dbReference type="Gene3D" id="3.50.50.60">
    <property type="entry name" value="FAD/NAD(P)-binding domain"/>
    <property type="match status" value="1"/>
</dbReference>
<reference evidence="4" key="1">
    <citation type="submission" date="2018-03" db="EMBL/GenBank/DDBJ databases">
        <authorList>
            <person name="Rodrigo-Torres L."/>
            <person name="Arahal R. D."/>
            <person name="Lucena T."/>
        </authorList>
    </citation>
    <scope>NUCLEOTIDE SEQUENCE [LARGE SCALE GENOMIC DNA]</scope>
    <source>
        <strain evidence="4">CECT 8811</strain>
    </source>
</reference>
<dbReference type="Gene3D" id="3.30.9.10">
    <property type="entry name" value="D-Amino Acid Oxidase, subunit A, domain 2"/>
    <property type="match status" value="1"/>
</dbReference>
<feature type="domain" description="FAD dependent oxidoreductase" evidence="2">
    <location>
        <begin position="4"/>
        <end position="348"/>
    </location>
</feature>
<dbReference type="InterPro" id="IPR006076">
    <property type="entry name" value="FAD-dep_OxRdtase"/>
</dbReference>
<sequence length="371" mass="39960">MKADVLIIGGGIQGCATAYHLVKSGASVILLEKDHIARHASGVNAGGVRLLGRDMAEVPLSKAAMQMWQSLDDTLEGDTGFRATGLINIAVDDADLNKLRAREKAMHALGYTHERIIDRDELIARLPHVNPNCVGGVMSDIDGHAIPYKATNAYRLAAKRLGAEILEGTELKALRRVGAIWLAETPIGRIEADTVVNCCGAWADRVAMMIGDNVPLSHAAPMLMITARMPHFAGPVVGAVSRQLSFKQFENGTVLIGGGAKGFADRANNATRLDYAKLADASRTTIEFFPIMARAAINRMWAGLEAYMPDNLPVIGPAVSAERAFHAFGFSAHGFQMGPIVGKVMADLVLTGDCDFDLTPFRIDRYDRKVL</sequence>
<dbReference type="EC" id="1.4.99.5" evidence="3"/>
<organism evidence="3 4">
    <name type="scientific">Aliiroseovarius pelagivivens</name>
    <dbReference type="NCBI Taxonomy" id="1639690"/>
    <lineage>
        <taxon>Bacteria</taxon>
        <taxon>Pseudomonadati</taxon>
        <taxon>Pseudomonadota</taxon>
        <taxon>Alphaproteobacteria</taxon>
        <taxon>Rhodobacterales</taxon>
        <taxon>Paracoccaceae</taxon>
        <taxon>Aliiroseovarius</taxon>
    </lineage>
</organism>
<dbReference type="InterPro" id="IPR036188">
    <property type="entry name" value="FAD/NAD-bd_sf"/>
</dbReference>
<accession>A0A2R8ASU0</accession>
<dbReference type="GO" id="GO:0005737">
    <property type="term" value="C:cytoplasm"/>
    <property type="evidence" value="ECO:0007669"/>
    <property type="project" value="TreeGrafter"/>
</dbReference>
<keyword evidence="4" id="KW-1185">Reference proteome</keyword>
<dbReference type="AlphaFoldDB" id="A0A2R8ASU0"/>
<name>A0A2R8ASU0_9RHOB</name>
<dbReference type="PROSITE" id="PS51257">
    <property type="entry name" value="PROKAR_LIPOPROTEIN"/>
    <property type="match status" value="1"/>
</dbReference>
<dbReference type="SUPFAM" id="SSF51905">
    <property type="entry name" value="FAD/NAD(P)-binding domain"/>
    <property type="match status" value="1"/>
</dbReference>
<evidence type="ECO:0000313" key="4">
    <source>
        <dbReference type="Proteomes" id="UP000244911"/>
    </source>
</evidence>
<protein>
    <submittedName>
        <fullName evidence="3">Hydrogen cyanide synthase subunit HcnC</fullName>
        <ecNumber evidence="3">1.4.99.5</ecNumber>
    </submittedName>
</protein>
<dbReference type="EMBL" id="OMOI01000002">
    <property type="protein sequence ID" value="SPF79123.1"/>
    <property type="molecule type" value="Genomic_DNA"/>
</dbReference>
<dbReference type="Proteomes" id="UP000244911">
    <property type="component" value="Unassembled WGS sequence"/>
</dbReference>
<keyword evidence="1 3" id="KW-0560">Oxidoreductase</keyword>
<dbReference type="RefSeq" id="WP_108858089.1">
    <property type="nucleotide sequence ID" value="NZ_OMOI01000002.1"/>
</dbReference>
<dbReference type="PANTHER" id="PTHR13847">
    <property type="entry name" value="SARCOSINE DEHYDROGENASE-RELATED"/>
    <property type="match status" value="1"/>
</dbReference>